<feature type="region of interest" description="Disordered" evidence="5">
    <location>
        <begin position="95"/>
        <end position="144"/>
    </location>
</feature>
<dbReference type="EMBL" id="CDMY01000461">
    <property type="protein sequence ID" value="CEM14943.1"/>
    <property type="molecule type" value="Genomic_DNA"/>
</dbReference>
<feature type="domain" description="Cytochrome b5 heme-binding" evidence="6">
    <location>
        <begin position="168"/>
        <end position="244"/>
    </location>
</feature>
<gene>
    <name evidence="7" type="ORF">Vbra_21499</name>
</gene>
<evidence type="ECO:0000313" key="7">
    <source>
        <dbReference type="EMBL" id="CEM14943.1"/>
    </source>
</evidence>
<dbReference type="PANTHER" id="PTHR46237">
    <property type="entry name" value="CYTOCHROME B5 REDUCTASE 4 FAMILY MEMBER"/>
    <property type="match status" value="1"/>
</dbReference>
<keyword evidence="8" id="KW-1185">Reference proteome</keyword>
<dbReference type="Gene3D" id="3.10.120.10">
    <property type="entry name" value="Cytochrome b5-like heme/steroid binding domain"/>
    <property type="match status" value="1"/>
</dbReference>
<dbReference type="PROSITE" id="PS00191">
    <property type="entry name" value="CYTOCHROME_B5_1"/>
    <property type="match status" value="1"/>
</dbReference>
<proteinExistence type="inferred from homology"/>
<comment type="similarity">
    <text evidence="4">Belongs to the cytochrome b5 family.</text>
</comment>
<dbReference type="PANTHER" id="PTHR46237:SF1">
    <property type="entry name" value="CYTOCHROME B5 REDUCTASE 4"/>
    <property type="match status" value="1"/>
</dbReference>
<dbReference type="GO" id="GO:0004128">
    <property type="term" value="F:cytochrome-b5 reductase activity, acting on NAD(P)H"/>
    <property type="evidence" value="ECO:0007669"/>
    <property type="project" value="TreeGrafter"/>
</dbReference>
<keyword evidence="2 4" id="KW-0479">Metal-binding</keyword>
<feature type="compositionally biased region" description="Low complexity" evidence="5">
    <location>
        <begin position="97"/>
        <end position="109"/>
    </location>
</feature>
<evidence type="ECO:0000259" key="6">
    <source>
        <dbReference type="PROSITE" id="PS50255"/>
    </source>
</evidence>
<dbReference type="PROSITE" id="PS50255">
    <property type="entry name" value="CYTOCHROME_B5_2"/>
    <property type="match status" value="1"/>
</dbReference>
<dbReference type="InterPro" id="IPR051872">
    <property type="entry name" value="Cytochrome_b5/Flavoprotein_Rdt"/>
</dbReference>
<keyword evidence="3 4" id="KW-0408">Iron</keyword>
<protein>
    <recommendedName>
        <fullName evidence="6">Cytochrome b5 heme-binding domain-containing protein</fullName>
    </recommendedName>
</protein>
<name>A0A0G4FLY4_VITBC</name>
<dbReference type="InterPro" id="IPR001199">
    <property type="entry name" value="Cyt_B5-like_heme/steroid-bd"/>
</dbReference>
<dbReference type="InterPro" id="IPR036400">
    <property type="entry name" value="Cyt_B5-like_heme/steroid_sf"/>
</dbReference>
<dbReference type="GO" id="GO:0020037">
    <property type="term" value="F:heme binding"/>
    <property type="evidence" value="ECO:0007669"/>
    <property type="project" value="UniProtKB-UniRule"/>
</dbReference>
<evidence type="ECO:0000256" key="3">
    <source>
        <dbReference type="ARBA" id="ARBA00023004"/>
    </source>
</evidence>
<evidence type="ECO:0000256" key="4">
    <source>
        <dbReference type="RuleBase" id="RU362121"/>
    </source>
</evidence>
<organism evidence="7 8">
    <name type="scientific">Vitrella brassicaformis (strain CCMP3155)</name>
    <dbReference type="NCBI Taxonomy" id="1169540"/>
    <lineage>
        <taxon>Eukaryota</taxon>
        <taxon>Sar</taxon>
        <taxon>Alveolata</taxon>
        <taxon>Colpodellida</taxon>
        <taxon>Vitrellaceae</taxon>
        <taxon>Vitrella</taxon>
    </lineage>
</organism>
<dbReference type="GO" id="GO:0046872">
    <property type="term" value="F:metal ion binding"/>
    <property type="evidence" value="ECO:0007669"/>
    <property type="project" value="UniProtKB-UniRule"/>
</dbReference>
<dbReference type="AlphaFoldDB" id="A0A0G4FLY4"/>
<dbReference type="GO" id="GO:0005737">
    <property type="term" value="C:cytoplasm"/>
    <property type="evidence" value="ECO:0007669"/>
    <property type="project" value="TreeGrafter"/>
</dbReference>
<dbReference type="Pfam" id="PF00173">
    <property type="entry name" value="Cyt-b5"/>
    <property type="match status" value="1"/>
</dbReference>
<dbReference type="STRING" id="1169540.A0A0G4FLY4"/>
<evidence type="ECO:0000313" key="8">
    <source>
        <dbReference type="Proteomes" id="UP000041254"/>
    </source>
</evidence>
<dbReference type="VEuPathDB" id="CryptoDB:Vbra_21499"/>
<accession>A0A0G4FLY4</accession>
<dbReference type="SUPFAM" id="SSF55856">
    <property type="entry name" value="Cytochrome b5-like heme/steroid binding domain"/>
    <property type="match status" value="1"/>
</dbReference>
<evidence type="ECO:0000256" key="1">
    <source>
        <dbReference type="ARBA" id="ARBA00022617"/>
    </source>
</evidence>
<keyword evidence="1 4" id="KW-0349">Heme</keyword>
<dbReference type="SMART" id="SM01117">
    <property type="entry name" value="Cyt-b5"/>
    <property type="match status" value="1"/>
</dbReference>
<dbReference type="InParanoid" id="A0A0G4FLY4"/>
<dbReference type="FunFam" id="3.10.120.10:FF:000001">
    <property type="entry name" value="Cytochrome b5 reductase 4"/>
    <property type="match status" value="1"/>
</dbReference>
<evidence type="ECO:0000256" key="2">
    <source>
        <dbReference type="ARBA" id="ARBA00022723"/>
    </source>
</evidence>
<reference evidence="7 8" key="1">
    <citation type="submission" date="2014-11" db="EMBL/GenBank/DDBJ databases">
        <authorList>
            <person name="Zhu J."/>
            <person name="Qi W."/>
            <person name="Song R."/>
        </authorList>
    </citation>
    <scope>NUCLEOTIDE SEQUENCE [LARGE SCALE GENOMIC DNA]</scope>
</reference>
<evidence type="ECO:0000256" key="5">
    <source>
        <dbReference type="SAM" id="MobiDB-lite"/>
    </source>
</evidence>
<sequence>MNALFSRLSLRDDGGEVRISSQSGQSASFKWSPGASYADFQKEFTEACCELFGTKDREAFSIQAGADNPTLVALRDVFKGKVTAVTLVPSGGKLEDATAATRPTSAPSLAPAPPLPPLHPDKPSGLLAAPPGPGRIKGQSGANAAGGSQIKFIQLMNANKNPNPSVDKSKLTKEEVAKHKKGEDAWTILNGKVYHISPYLDFHPGGRAILMSVAGKDCTSQFNKYHPWVNADALLGKLFLGPVKSSLPKLSEEADEE</sequence>
<dbReference type="OrthoDB" id="311396at2759"/>
<dbReference type="InterPro" id="IPR018506">
    <property type="entry name" value="Cyt_B5_heme-BS"/>
</dbReference>
<dbReference type="Proteomes" id="UP000041254">
    <property type="component" value="Unassembled WGS sequence"/>
</dbReference>